<dbReference type="RefSeq" id="WP_123575291.1">
    <property type="nucleotide sequence ID" value="NZ_RKHG01000001.1"/>
</dbReference>
<organism evidence="2 3">
    <name type="scientific">Luteococcus japonicus</name>
    <dbReference type="NCBI Taxonomy" id="33984"/>
    <lineage>
        <taxon>Bacteria</taxon>
        <taxon>Bacillati</taxon>
        <taxon>Actinomycetota</taxon>
        <taxon>Actinomycetes</taxon>
        <taxon>Propionibacteriales</taxon>
        <taxon>Propionibacteriaceae</taxon>
        <taxon>Luteococcus</taxon>
    </lineage>
</organism>
<evidence type="ECO:0000313" key="2">
    <source>
        <dbReference type="EMBL" id="ROR54069.1"/>
    </source>
</evidence>
<keyword evidence="1" id="KW-1133">Transmembrane helix</keyword>
<dbReference type="EMBL" id="RKHG01000001">
    <property type="protein sequence ID" value="ROR54069.1"/>
    <property type="molecule type" value="Genomic_DNA"/>
</dbReference>
<comment type="caution">
    <text evidence="2">The sequence shown here is derived from an EMBL/GenBank/DDBJ whole genome shotgun (WGS) entry which is preliminary data.</text>
</comment>
<feature type="transmembrane region" description="Helical" evidence="1">
    <location>
        <begin position="35"/>
        <end position="53"/>
    </location>
</feature>
<protein>
    <submittedName>
        <fullName evidence="2">Uncharacterized protein</fullName>
    </submittedName>
</protein>
<feature type="transmembrane region" description="Helical" evidence="1">
    <location>
        <begin position="80"/>
        <end position="99"/>
    </location>
</feature>
<keyword evidence="1" id="KW-0472">Membrane</keyword>
<dbReference type="Proteomes" id="UP000275749">
    <property type="component" value="Unassembled WGS sequence"/>
</dbReference>
<keyword evidence="1" id="KW-0812">Transmembrane</keyword>
<sequence>MEISTTQHEQALAGALTTFGWYAMPDVIRSRKVRIAAKSALLAAFTGIVVATADDEPVAQPGADESEVADETAQREIKPWMVVAGLGLLGGSLAATGVLERKIFARGERRRAEGVMGAHTRLALVAGALCAAAALVDE</sequence>
<accession>A0A3N1ZT99</accession>
<evidence type="ECO:0000313" key="3">
    <source>
        <dbReference type="Proteomes" id="UP000275749"/>
    </source>
</evidence>
<gene>
    <name evidence="2" type="ORF">EDD41_1252</name>
</gene>
<evidence type="ECO:0000256" key="1">
    <source>
        <dbReference type="SAM" id="Phobius"/>
    </source>
</evidence>
<name>A0A3N1ZT99_9ACTN</name>
<feature type="transmembrane region" description="Helical" evidence="1">
    <location>
        <begin position="120"/>
        <end position="136"/>
    </location>
</feature>
<reference evidence="2 3" key="1">
    <citation type="submission" date="2018-11" db="EMBL/GenBank/DDBJ databases">
        <title>Sequencing the genomes of 1000 actinobacteria strains.</title>
        <authorList>
            <person name="Klenk H.-P."/>
        </authorList>
    </citation>
    <scope>NUCLEOTIDE SEQUENCE [LARGE SCALE GENOMIC DNA]</scope>
    <source>
        <strain evidence="2 3">DSM 10546</strain>
    </source>
</reference>
<dbReference type="AlphaFoldDB" id="A0A3N1ZT99"/>
<proteinExistence type="predicted"/>